<dbReference type="InterPro" id="IPR035987">
    <property type="entry name" value="Ribosomal_uS8_sf"/>
</dbReference>
<dbReference type="AlphaFoldDB" id="A0A1L9MZ68"/>
<keyword evidence="3" id="KW-0687">Ribonucleoprotein</keyword>
<organism evidence="4 5">
    <name type="scientific">Aspergillus tubingensis (strain CBS 134.48)</name>
    <dbReference type="NCBI Taxonomy" id="767770"/>
    <lineage>
        <taxon>Eukaryota</taxon>
        <taxon>Fungi</taxon>
        <taxon>Dikarya</taxon>
        <taxon>Ascomycota</taxon>
        <taxon>Pezizomycotina</taxon>
        <taxon>Eurotiomycetes</taxon>
        <taxon>Eurotiomycetidae</taxon>
        <taxon>Eurotiales</taxon>
        <taxon>Aspergillaceae</taxon>
        <taxon>Aspergillus</taxon>
        <taxon>Aspergillus subgen. Circumdati</taxon>
    </lineage>
</organism>
<evidence type="ECO:0000256" key="1">
    <source>
        <dbReference type="ARBA" id="ARBA00006471"/>
    </source>
</evidence>
<evidence type="ECO:0000256" key="3">
    <source>
        <dbReference type="ARBA" id="ARBA00023274"/>
    </source>
</evidence>
<sequence>MSLVNLAHVCSHLNNACKARLGLTSIPNSKLHLKLALALQNDGYLSSVVRGGPTPPPVHPILGNPNPVDEVEGIEPVTQSNVATRRLWLGLKYWQSEPVLGKLSMVSKPTRRVTIDVAGLRRVIRGERDNTVEGIRSPGESLYISTDRGILEARECVEKKLAEFGQSRCVSSHALCWF</sequence>
<dbReference type="OrthoDB" id="409928at2759"/>
<dbReference type="GO" id="GO:0006412">
    <property type="term" value="P:translation"/>
    <property type="evidence" value="ECO:0007669"/>
    <property type="project" value="InterPro"/>
</dbReference>
<dbReference type="GO" id="GO:1990904">
    <property type="term" value="C:ribonucleoprotein complex"/>
    <property type="evidence" value="ECO:0007669"/>
    <property type="project" value="UniProtKB-KW"/>
</dbReference>
<proteinExistence type="inferred from homology"/>
<dbReference type="VEuPathDB" id="FungiDB:ASPTUDRAFT_58027"/>
<evidence type="ECO:0000313" key="5">
    <source>
        <dbReference type="Proteomes" id="UP000184304"/>
    </source>
</evidence>
<protein>
    <recommendedName>
        <fullName evidence="6">Ribosomal protein S8</fullName>
    </recommendedName>
</protein>
<dbReference type="EMBL" id="KV878205">
    <property type="protein sequence ID" value="OJI82327.1"/>
    <property type="molecule type" value="Genomic_DNA"/>
</dbReference>
<evidence type="ECO:0008006" key="6">
    <source>
        <dbReference type="Google" id="ProtNLM"/>
    </source>
</evidence>
<dbReference type="Gene3D" id="3.30.1490.10">
    <property type="match status" value="1"/>
</dbReference>
<dbReference type="InterPro" id="IPR000630">
    <property type="entry name" value="Ribosomal_uS8"/>
</dbReference>
<dbReference type="FunFam" id="3.30.1370.30:FF:000006">
    <property type="entry name" value="40S ribosomal protein S8"/>
    <property type="match status" value="1"/>
</dbReference>
<evidence type="ECO:0000313" key="4">
    <source>
        <dbReference type="EMBL" id="OJI82327.1"/>
    </source>
</evidence>
<dbReference type="Gene3D" id="3.30.1370.30">
    <property type="match status" value="1"/>
</dbReference>
<evidence type="ECO:0000256" key="2">
    <source>
        <dbReference type="ARBA" id="ARBA00022980"/>
    </source>
</evidence>
<keyword evidence="5" id="KW-1185">Reference proteome</keyword>
<dbReference type="GO" id="GO:0005840">
    <property type="term" value="C:ribosome"/>
    <property type="evidence" value="ECO:0007669"/>
    <property type="project" value="UniProtKB-KW"/>
</dbReference>
<dbReference type="GO" id="GO:0003735">
    <property type="term" value="F:structural constituent of ribosome"/>
    <property type="evidence" value="ECO:0007669"/>
    <property type="project" value="InterPro"/>
</dbReference>
<keyword evidence="2" id="KW-0689">Ribosomal protein</keyword>
<dbReference type="OMA" id="KYWQNEP"/>
<comment type="similarity">
    <text evidence="1">Belongs to the universal ribosomal protein uS8 family.</text>
</comment>
<accession>A0A1L9MZ68</accession>
<dbReference type="Proteomes" id="UP000184304">
    <property type="component" value="Unassembled WGS sequence"/>
</dbReference>
<reference evidence="5" key="1">
    <citation type="journal article" date="2017" name="Genome Biol.">
        <title>Comparative genomics reveals high biological diversity and specific adaptations in the industrially and medically important fungal genus Aspergillus.</title>
        <authorList>
            <person name="de Vries R.P."/>
            <person name="Riley R."/>
            <person name="Wiebenga A."/>
            <person name="Aguilar-Osorio G."/>
            <person name="Amillis S."/>
            <person name="Uchima C.A."/>
            <person name="Anderluh G."/>
            <person name="Asadollahi M."/>
            <person name="Askin M."/>
            <person name="Barry K."/>
            <person name="Battaglia E."/>
            <person name="Bayram O."/>
            <person name="Benocci T."/>
            <person name="Braus-Stromeyer S.A."/>
            <person name="Caldana C."/>
            <person name="Canovas D."/>
            <person name="Cerqueira G.C."/>
            <person name="Chen F."/>
            <person name="Chen W."/>
            <person name="Choi C."/>
            <person name="Clum A."/>
            <person name="Dos Santos R.A."/>
            <person name="Damasio A.R."/>
            <person name="Diallinas G."/>
            <person name="Emri T."/>
            <person name="Fekete E."/>
            <person name="Flipphi M."/>
            <person name="Freyberg S."/>
            <person name="Gallo A."/>
            <person name="Gournas C."/>
            <person name="Habgood R."/>
            <person name="Hainaut M."/>
            <person name="Harispe M.L."/>
            <person name="Henrissat B."/>
            <person name="Hilden K.S."/>
            <person name="Hope R."/>
            <person name="Hossain A."/>
            <person name="Karabika E."/>
            <person name="Karaffa L."/>
            <person name="Karanyi Z."/>
            <person name="Krasevec N."/>
            <person name="Kuo A."/>
            <person name="Kusch H."/>
            <person name="LaButti K."/>
            <person name="Lagendijk E.L."/>
            <person name="Lapidus A."/>
            <person name="Levasseur A."/>
            <person name="Lindquist E."/>
            <person name="Lipzen A."/>
            <person name="Logrieco A.F."/>
            <person name="MacCabe A."/>
            <person name="Maekelae M.R."/>
            <person name="Malavazi I."/>
            <person name="Melin P."/>
            <person name="Meyer V."/>
            <person name="Mielnichuk N."/>
            <person name="Miskei M."/>
            <person name="Molnar A.P."/>
            <person name="Mule G."/>
            <person name="Ngan C.Y."/>
            <person name="Orejas M."/>
            <person name="Orosz E."/>
            <person name="Ouedraogo J.P."/>
            <person name="Overkamp K.M."/>
            <person name="Park H.-S."/>
            <person name="Perrone G."/>
            <person name="Piumi F."/>
            <person name="Punt P.J."/>
            <person name="Ram A.F."/>
            <person name="Ramon A."/>
            <person name="Rauscher S."/>
            <person name="Record E."/>
            <person name="Riano-Pachon D.M."/>
            <person name="Robert V."/>
            <person name="Roehrig J."/>
            <person name="Ruller R."/>
            <person name="Salamov A."/>
            <person name="Salih N.S."/>
            <person name="Samson R.A."/>
            <person name="Sandor E."/>
            <person name="Sanguinetti M."/>
            <person name="Schuetze T."/>
            <person name="Sepcic K."/>
            <person name="Shelest E."/>
            <person name="Sherlock G."/>
            <person name="Sophianopoulou V."/>
            <person name="Squina F.M."/>
            <person name="Sun H."/>
            <person name="Susca A."/>
            <person name="Todd R.B."/>
            <person name="Tsang A."/>
            <person name="Unkles S.E."/>
            <person name="van de Wiele N."/>
            <person name="van Rossen-Uffink D."/>
            <person name="Oliveira J.V."/>
            <person name="Vesth T.C."/>
            <person name="Visser J."/>
            <person name="Yu J.-H."/>
            <person name="Zhou M."/>
            <person name="Andersen M.R."/>
            <person name="Archer D.B."/>
            <person name="Baker S.E."/>
            <person name="Benoit I."/>
            <person name="Brakhage A.A."/>
            <person name="Braus G.H."/>
            <person name="Fischer R."/>
            <person name="Frisvad J.C."/>
            <person name="Goldman G.H."/>
            <person name="Houbraken J."/>
            <person name="Oakley B."/>
            <person name="Pocsi I."/>
            <person name="Scazzocchio C."/>
            <person name="Seiboth B."/>
            <person name="vanKuyk P.A."/>
            <person name="Wortman J."/>
            <person name="Dyer P.S."/>
            <person name="Grigoriev I.V."/>
        </authorList>
    </citation>
    <scope>NUCLEOTIDE SEQUENCE [LARGE SCALE GENOMIC DNA]</scope>
    <source>
        <strain evidence="5">CBS 134.48</strain>
    </source>
</reference>
<dbReference type="SUPFAM" id="SSF56047">
    <property type="entry name" value="Ribosomal protein S8"/>
    <property type="match status" value="1"/>
</dbReference>
<dbReference type="Pfam" id="PF00410">
    <property type="entry name" value="Ribosomal_S8"/>
    <property type="match status" value="1"/>
</dbReference>
<dbReference type="STRING" id="767770.A0A1L9MZ68"/>
<gene>
    <name evidence="4" type="ORF">ASPTUDRAFT_58027</name>
</gene>
<name>A0A1L9MZ68_ASPTC</name>